<dbReference type="Pfam" id="PF10022">
    <property type="entry name" value="DUF2264"/>
    <property type="match status" value="1"/>
</dbReference>
<dbReference type="EMBL" id="FMCR01000005">
    <property type="protein sequence ID" value="SCF30013.1"/>
    <property type="molecule type" value="Genomic_DNA"/>
</dbReference>
<organism evidence="2 3">
    <name type="scientific">Micromonospora saelicesensis</name>
    <dbReference type="NCBI Taxonomy" id="285676"/>
    <lineage>
        <taxon>Bacteria</taxon>
        <taxon>Bacillati</taxon>
        <taxon>Actinomycetota</taxon>
        <taxon>Actinomycetes</taxon>
        <taxon>Micromonosporales</taxon>
        <taxon>Micromonosporaceae</taxon>
        <taxon>Micromonospora</taxon>
    </lineage>
</organism>
<dbReference type="STRING" id="285676.GA0070561_5161"/>
<evidence type="ECO:0000313" key="3">
    <source>
        <dbReference type="Proteomes" id="UP000198864"/>
    </source>
</evidence>
<dbReference type="Proteomes" id="UP000198864">
    <property type="component" value="Unassembled WGS sequence"/>
</dbReference>
<dbReference type="AlphaFoldDB" id="A0A1C4ZAI2"/>
<proteinExistence type="predicted"/>
<dbReference type="InterPro" id="IPR016624">
    <property type="entry name" value="UCP014753"/>
</dbReference>
<reference evidence="2 3" key="1">
    <citation type="submission" date="2016-06" db="EMBL/GenBank/DDBJ databases">
        <authorList>
            <person name="Kjaerup R.B."/>
            <person name="Dalgaard T.S."/>
            <person name="Juul-Madsen H.R."/>
        </authorList>
    </citation>
    <scope>NUCLEOTIDE SEQUENCE [LARGE SCALE GENOMIC DNA]</scope>
    <source>
        <strain evidence="2 3">DSM 44871</strain>
    </source>
</reference>
<name>A0A1C4ZAI2_9ACTN</name>
<evidence type="ECO:0000313" key="2">
    <source>
        <dbReference type="EMBL" id="SCF30013.1"/>
    </source>
</evidence>
<dbReference type="PANTHER" id="PTHR35339:SF4">
    <property type="entry name" value="LINALOOL DEHYDRATASE_ISOMERASE DOMAIN-CONTAINING PROTEIN"/>
    <property type="match status" value="1"/>
</dbReference>
<sequence length="667" mass="70807">MTFGTTGQVAPATDPDVATAATWSRDDWLALADRMLAAARPFASPGHALVTVPGPEGGYGRAVDGLEGFARTFLLAGFRIAGARGVGLDELVDRYAAGVTTGTDPSSPDRWVRLDEHPQAKVEAASIALVLDMTRPWIWDRLPSVVRDRVVDYLRPAVGDDTYPRINWVWFRLVVQTFLRSVGGPHSLDEMNEDLTTHDGFVRGDGWMSDGPHRAYDHYVGWALHLYPTLWARMAGAADLAEQRRERDLAGLDRFLSDAVALVGADGSPLIQGRSLTYRFAAAAPFWVGAIAGVPSVSLGRLRGAATRIVRHFVANGALDERGLLTLGWHGPWPRLAQSYSGPGSPYWASKGLLGIALPADHPVWTSAEEPLPVEEPDEVRAIHAPGWLVSGTRADGIVRVVNHGTDHAVEGATVSDSPLYARLGYSTATTPVLDDSGWASPLDQSVTLVDDAGRVTHRAGMRLLTVHVDTDGVGVAGSRAIAHWVDPDPGQRDHGGGRVGRSRPAGHLTVYSLVRGPWELRLTRVDGLADGVEAAALRLRIGGWAVAGDATATAGGGVAVVTGAYLTSWLESVHGGGTAGVTAVPHGGPLAGGLVVPWLDHPVRPGAWAATFTELSRVPATTARRACQAVVDEDGRGLHLAVDWPDGISTSTRLDTERAGPTPASW</sequence>
<evidence type="ECO:0000259" key="1">
    <source>
        <dbReference type="Pfam" id="PF10022"/>
    </source>
</evidence>
<feature type="domain" description="DUF2264" evidence="1">
    <location>
        <begin position="24"/>
        <end position="372"/>
    </location>
</feature>
<gene>
    <name evidence="2" type="ORF">GA0070561_5161</name>
</gene>
<accession>A0A1C4ZAI2</accession>
<dbReference type="InterPro" id="IPR049349">
    <property type="entry name" value="DUF2264_N"/>
</dbReference>
<protein>
    <recommendedName>
        <fullName evidence="1">DUF2264 domain-containing protein</fullName>
    </recommendedName>
</protein>
<dbReference type="PANTHER" id="PTHR35339">
    <property type="entry name" value="LINALOOL DEHYDRATASE_ISOMERASE DOMAIN-CONTAINING PROTEIN"/>
    <property type="match status" value="1"/>
</dbReference>
<dbReference type="RefSeq" id="WP_091405155.1">
    <property type="nucleotide sequence ID" value="NZ_FMCR01000005.1"/>
</dbReference>